<dbReference type="CDD" id="cd14505">
    <property type="entry name" value="CDKN3-like"/>
    <property type="match status" value="1"/>
</dbReference>
<dbReference type="AlphaFoldDB" id="A0A510UR09"/>
<dbReference type="PANTHER" id="PTHR23339">
    <property type="entry name" value="TYROSINE SPECIFIC PROTEIN PHOSPHATASE AND DUAL SPECIFICITY PROTEIN PHOSPHATASE"/>
    <property type="match status" value="1"/>
</dbReference>
<organism evidence="2 3">
    <name type="scientific">Aliivibrio fischeri</name>
    <name type="common">Vibrio fischeri</name>
    <dbReference type="NCBI Taxonomy" id="668"/>
    <lineage>
        <taxon>Bacteria</taxon>
        <taxon>Pseudomonadati</taxon>
        <taxon>Pseudomonadota</taxon>
        <taxon>Gammaproteobacteria</taxon>
        <taxon>Vibrionales</taxon>
        <taxon>Vibrionaceae</taxon>
        <taxon>Aliivibrio</taxon>
    </lineage>
</organism>
<dbReference type="InterPro" id="IPR050561">
    <property type="entry name" value="PTP"/>
</dbReference>
<dbReference type="InterPro" id="IPR029021">
    <property type="entry name" value="Prot-tyrosine_phosphatase-like"/>
</dbReference>
<dbReference type="Proteomes" id="UP000321787">
    <property type="component" value="Unassembled WGS sequence"/>
</dbReference>
<dbReference type="InterPro" id="IPR000387">
    <property type="entry name" value="Tyr_Pase_dom"/>
</dbReference>
<dbReference type="Pfam" id="PF22785">
    <property type="entry name" value="Tc-R-P"/>
    <property type="match status" value="1"/>
</dbReference>
<evidence type="ECO:0000259" key="1">
    <source>
        <dbReference type="PROSITE" id="PS50056"/>
    </source>
</evidence>
<name>A0A510UR09_ALIFS</name>
<dbReference type="InterPro" id="IPR016130">
    <property type="entry name" value="Tyr_Pase_AS"/>
</dbReference>
<accession>A0A510UR09</accession>
<dbReference type="PROSITE" id="PS00383">
    <property type="entry name" value="TYR_PHOSPHATASE_1"/>
    <property type="match status" value="1"/>
</dbReference>
<gene>
    <name evidence="2" type="ORF">AFI02nite_33110</name>
</gene>
<dbReference type="EMBL" id="BJTZ01000027">
    <property type="protein sequence ID" value="GEK15275.1"/>
    <property type="molecule type" value="Genomic_DNA"/>
</dbReference>
<proteinExistence type="predicted"/>
<protein>
    <submittedName>
        <fullName evidence="2">Phosphatase</fullName>
    </submittedName>
</protein>
<reference evidence="2 3" key="1">
    <citation type="submission" date="2019-07" db="EMBL/GenBank/DDBJ databases">
        <title>Whole genome shotgun sequence of Aliivibrio fischeri NBRC 101058.</title>
        <authorList>
            <person name="Hosoyama A."/>
            <person name="Uohara A."/>
            <person name="Ohji S."/>
            <person name="Ichikawa N."/>
        </authorList>
    </citation>
    <scope>NUCLEOTIDE SEQUENCE [LARGE SCALE GENOMIC DNA]</scope>
    <source>
        <strain evidence="2 3">NBRC 101058</strain>
    </source>
</reference>
<comment type="caution">
    <text evidence="2">The sequence shown here is derived from an EMBL/GenBank/DDBJ whole genome shotgun (WGS) entry which is preliminary data.</text>
</comment>
<sequence length="165" mass="17834">MTHPTWELPVSDNGSALVLTPCPGTKGVDLVTSLEQLKAQGVTTIVTALSFDELKEKGVETLGEQTEYLGMRWIQLVIEDDCAPDADFLEQWKQVSASLASEVNQGDKIAMHCMGGSGRTGLLAAHLLLDLGWDLDVIKQQVQALRPGAFTKPVQIEYIDAVAGK</sequence>
<evidence type="ECO:0000313" key="2">
    <source>
        <dbReference type="EMBL" id="GEK15275.1"/>
    </source>
</evidence>
<dbReference type="Gene3D" id="3.90.190.10">
    <property type="entry name" value="Protein tyrosine phosphatase superfamily"/>
    <property type="match status" value="1"/>
</dbReference>
<dbReference type="PROSITE" id="PS50056">
    <property type="entry name" value="TYR_PHOSPHATASE_2"/>
    <property type="match status" value="1"/>
</dbReference>
<evidence type="ECO:0000313" key="3">
    <source>
        <dbReference type="Proteomes" id="UP000321787"/>
    </source>
</evidence>
<dbReference type="RefSeq" id="WP_063650353.1">
    <property type="nucleotide sequence ID" value="NZ_BJTZ01000027.1"/>
</dbReference>
<dbReference type="SUPFAM" id="SSF52799">
    <property type="entry name" value="(Phosphotyrosine protein) phosphatases II"/>
    <property type="match status" value="1"/>
</dbReference>
<feature type="domain" description="Tyrosine specific protein phosphatases" evidence="1">
    <location>
        <begin position="86"/>
        <end position="157"/>
    </location>
</feature>